<evidence type="ECO:0000313" key="5">
    <source>
        <dbReference type="EMBL" id="KAH0619829.1"/>
    </source>
</evidence>
<evidence type="ECO:0000256" key="3">
    <source>
        <dbReference type="SAM" id="MobiDB-lite"/>
    </source>
</evidence>
<dbReference type="PANTHER" id="PTHR14388">
    <property type="entry name" value="T CELL-SPECIFIC ADAPTER PROTEIN TSAD"/>
    <property type="match status" value="1"/>
</dbReference>
<dbReference type="Proteomes" id="UP000826234">
    <property type="component" value="Unassembled WGS sequence"/>
</dbReference>
<evidence type="ECO:0000256" key="2">
    <source>
        <dbReference type="PROSITE-ProRule" id="PRU00191"/>
    </source>
</evidence>
<accession>A0ABQ7SR78</accession>
<feature type="region of interest" description="Disordered" evidence="3">
    <location>
        <begin position="288"/>
        <end position="337"/>
    </location>
</feature>
<organism evidence="5 6">
    <name type="scientific">Phrynosoma platyrhinos</name>
    <name type="common">Desert horned lizard</name>
    <dbReference type="NCBI Taxonomy" id="52577"/>
    <lineage>
        <taxon>Eukaryota</taxon>
        <taxon>Metazoa</taxon>
        <taxon>Chordata</taxon>
        <taxon>Craniata</taxon>
        <taxon>Vertebrata</taxon>
        <taxon>Euteleostomi</taxon>
        <taxon>Lepidosauria</taxon>
        <taxon>Squamata</taxon>
        <taxon>Bifurcata</taxon>
        <taxon>Unidentata</taxon>
        <taxon>Episquamata</taxon>
        <taxon>Toxicofera</taxon>
        <taxon>Iguania</taxon>
        <taxon>Phrynosomatidae</taxon>
        <taxon>Phrynosomatinae</taxon>
        <taxon>Phrynosoma</taxon>
    </lineage>
</organism>
<gene>
    <name evidence="5" type="ORF">JD844_014160</name>
</gene>
<feature type="compositionally biased region" description="Low complexity" evidence="3">
    <location>
        <begin position="301"/>
        <end position="312"/>
    </location>
</feature>
<sequence>YESRMENEQKSPFPGKESILDVEKRPSEMLKDLVLQWFLTTQVPLIVQDGSLPEWFHGFITRTQAEELLKDRDLGCFLIRLNERSFGYILSYRHQRNGYYAISGDTQTHPSLAELISYYQRTEIEPFGEKLSVACSKQEETSVYDKISVDQQTSSKQSSTAGAPMLTRQDSDDAPPVPARSSLLLSESFEDNLSGEGNIFYAELKKHQFNDRSPEVPEKPYKGMTDGSQRPEGADQGTASSCRKKTTTLFTMAKQSDRFYSQKIDLRETVLPETIYSEIDLDQDKSGWMLPEPLTGQFSLTPPKKVTLSSPSSTPPKLSPKNKPNTSMEPQGSTPPFAACATSLVIDKDSPKPKTLPDSPRETMYGQINKVKSHYATVSTCDKTSNMYEQVSFGWLKGVTHEHDSEKLSKALPTKPKQSYDWVSPRSGRPSKMQPCPDDPYRKVPDHFTKVSPSIKHVPTMENTYEQIPFSPAKGTEAKPSHKVSASLLSLRKLK</sequence>
<name>A0ABQ7SR78_PHRPL</name>
<dbReference type="PRINTS" id="PR00401">
    <property type="entry name" value="SH2DOMAIN"/>
</dbReference>
<evidence type="ECO:0000259" key="4">
    <source>
        <dbReference type="PROSITE" id="PS50001"/>
    </source>
</evidence>
<dbReference type="PANTHER" id="PTHR14388:SF6">
    <property type="entry name" value="SH2 DOMAIN-CONTAINING PROTEIN 7"/>
    <property type="match status" value="1"/>
</dbReference>
<feature type="region of interest" description="Disordered" evidence="3">
    <location>
        <begin position="406"/>
        <end position="495"/>
    </location>
</feature>
<dbReference type="InterPro" id="IPR036860">
    <property type="entry name" value="SH2_dom_sf"/>
</dbReference>
<feature type="compositionally biased region" description="Polar residues" evidence="3">
    <location>
        <begin position="149"/>
        <end position="161"/>
    </location>
</feature>
<dbReference type="SMART" id="SM00252">
    <property type="entry name" value="SH2"/>
    <property type="match status" value="1"/>
</dbReference>
<dbReference type="InterPro" id="IPR000980">
    <property type="entry name" value="SH2"/>
</dbReference>
<feature type="domain" description="SH2" evidence="4">
    <location>
        <begin position="55"/>
        <end position="103"/>
    </location>
</feature>
<protein>
    <recommendedName>
        <fullName evidence="4">SH2 domain-containing protein</fullName>
    </recommendedName>
</protein>
<dbReference type="Gene3D" id="3.30.505.10">
    <property type="entry name" value="SH2 domain"/>
    <property type="match status" value="1"/>
</dbReference>
<dbReference type="Pfam" id="PF00017">
    <property type="entry name" value="SH2"/>
    <property type="match status" value="1"/>
</dbReference>
<dbReference type="PROSITE" id="PS50001">
    <property type="entry name" value="SH2"/>
    <property type="match status" value="1"/>
</dbReference>
<comment type="caution">
    <text evidence="5">The sequence shown here is derived from an EMBL/GenBank/DDBJ whole genome shotgun (WGS) entry which is preliminary data.</text>
</comment>
<keyword evidence="1 2" id="KW-0727">SH2 domain</keyword>
<feature type="region of interest" description="Disordered" evidence="3">
    <location>
        <begin position="210"/>
        <end position="242"/>
    </location>
</feature>
<evidence type="ECO:0000313" key="6">
    <source>
        <dbReference type="Proteomes" id="UP000826234"/>
    </source>
</evidence>
<feature type="compositionally biased region" description="Basic and acidic residues" evidence="3">
    <location>
        <begin position="439"/>
        <end position="449"/>
    </location>
</feature>
<dbReference type="SUPFAM" id="SSF55550">
    <property type="entry name" value="SH2 domain"/>
    <property type="match status" value="1"/>
</dbReference>
<proteinExistence type="predicted"/>
<evidence type="ECO:0000256" key="1">
    <source>
        <dbReference type="ARBA" id="ARBA00022999"/>
    </source>
</evidence>
<reference evidence="5 6" key="1">
    <citation type="journal article" date="2022" name="Gigascience">
        <title>A chromosome-level genome assembly and annotation of the desert horned lizard, Phrynosoma platyrhinos, provides insight into chromosomal rearrangements among reptiles.</title>
        <authorList>
            <person name="Koochekian N."/>
            <person name="Ascanio A."/>
            <person name="Farleigh K."/>
            <person name="Card D.C."/>
            <person name="Schield D.R."/>
            <person name="Castoe T.A."/>
            <person name="Jezkova T."/>
        </authorList>
    </citation>
    <scope>NUCLEOTIDE SEQUENCE [LARGE SCALE GENOMIC DNA]</scope>
    <source>
        <strain evidence="5">NK-2021</strain>
    </source>
</reference>
<keyword evidence="6" id="KW-1185">Reference proteome</keyword>
<feature type="non-terminal residue" evidence="5">
    <location>
        <position position="1"/>
    </location>
</feature>
<feature type="compositionally biased region" description="Basic and acidic residues" evidence="3">
    <location>
        <begin position="210"/>
        <end position="221"/>
    </location>
</feature>
<feature type="region of interest" description="Disordered" evidence="3">
    <location>
        <begin position="146"/>
        <end position="179"/>
    </location>
</feature>
<dbReference type="EMBL" id="JAIPUX010003439">
    <property type="protein sequence ID" value="KAH0619829.1"/>
    <property type="molecule type" value="Genomic_DNA"/>
</dbReference>